<dbReference type="PANTHER" id="PTHR22916:SF51">
    <property type="entry name" value="GLYCOSYLTRANSFERASE EPSH-RELATED"/>
    <property type="match status" value="1"/>
</dbReference>
<dbReference type="PANTHER" id="PTHR22916">
    <property type="entry name" value="GLYCOSYLTRANSFERASE"/>
    <property type="match status" value="1"/>
</dbReference>
<keyword evidence="1" id="KW-0328">Glycosyltransferase</keyword>
<evidence type="ECO:0000259" key="3">
    <source>
        <dbReference type="Pfam" id="PF00535"/>
    </source>
</evidence>
<keyword evidence="2 4" id="KW-0808">Transferase</keyword>
<dbReference type="GO" id="GO:0016758">
    <property type="term" value="F:hexosyltransferase activity"/>
    <property type="evidence" value="ECO:0007669"/>
    <property type="project" value="UniProtKB-ARBA"/>
</dbReference>
<evidence type="ECO:0000256" key="1">
    <source>
        <dbReference type="ARBA" id="ARBA00022676"/>
    </source>
</evidence>
<organism evidence="4 5">
    <name type="scientific">Porphyromonas circumdentaria</name>
    <dbReference type="NCBI Taxonomy" id="29524"/>
    <lineage>
        <taxon>Bacteria</taxon>
        <taxon>Pseudomonadati</taxon>
        <taxon>Bacteroidota</taxon>
        <taxon>Bacteroidia</taxon>
        <taxon>Bacteroidales</taxon>
        <taxon>Porphyromonadaceae</taxon>
        <taxon>Porphyromonas</taxon>
    </lineage>
</organism>
<dbReference type="InterPro" id="IPR029044">
    <property type="entry name" value="Nucleotide-diphossugar_trans"/>
</dbReference>
<dbReference type="CDD" id="cd00761">
    <property type="entry name" value="Glyco_tranf_GTA_type"/>
    <property type="match status" value="1"/>
</dbReference>
<dbReference type="AlphaFoldDB" id="A0A1T4KY40"/>
<dbReference type="SUPFAM" id="SSF53448">
    <property type="entry name" value="Nucleotide-diphospho-sugar transferases"/>
    <property type="match status" value="1"/>
</dbReference>
<evidence type="ECO:0000256" key="2">
    <source>
        <dbReference type="ARBA" id="ARBA00022679"/>
    </source>
</evidence>
<dbReference type="Gene3D" id="3.90.550.10">
    <property type="entry name" value="Spore Coat Polysaccharide Biosynthesis Protein SpsA, Chain A"/>
    <property type="match status" value="1"/>
</dbReference>
<dbReference type="EMBL" id="FUXE01000002">
    <property type="protein sequence ID" value="SJZ47362.1"/>
    <property type="molecule type" value="Genomic_DNA"/>
</dbReference>
<protein>
    <submittedName>
        <fullName evidence="4">Glycosyltransferase involved in cell wall bisynthesis</fullName>
    </submittedName>
</protein>
<proteinExistence type="predicted"/>
<accession>A0A1T4KY40</accession>
<dbReference type="Pfam" id="PF00535">
    <property type="entry name" value="Glycos_transf_2"/>
    <property type="match status" value="1"/>
</dbReference>
<feature type="domain" description="Glycosyltransferase 2-like" evidence="3">
    <location>
        <begin position="6"/>
        <end position="166"/>
    </location>
</feature>
<dbReference type="OrthoDB" id="396512at2"/>
<dbReference type="RefSeq" id="WP_078736179.1">
    <property type="nucleotide sequence ID" value="NZ_FUXE01000002.1"/>
</dbReference>
<evidence type="ECO:0000313" key="4">
    <source>
        <dbReference type="EMBL" id="SJZ47362.1"/>
    </source>
</evidence>
<reference evidence="5" key="1">
    <citation type="submission" date="2017-02" db="EMBL/GenBank/DDBJ databases">
        <authorList>
            <person name="Varghese N."/>
            <person name="Submissions S."/>
        </authorList>
    </citation>
    <scope>NUCLEOTIDE SEQUENCE [LARGE SCALE GENOMIC DNA]</scope>
    <source>
        <strain evidence="5">ATCC 51356</strain>
    </source>
</reference>
<evidence type="ECO:0000313" key="5">
    <source>
        <dbReference type="Proteomes" id="UP000190121"/>
    </source>
</evidence>
<keyword evidence="5" id="KW-1185">Reference proteome</keyword>
<dbReference type="InterPro" id="IPR001173">
    <property type="entry name" value="Glyco_trans_2-like"/>
</dbReference>
<dbReference type="Proteomes" id="UP000190121">
    <property type="component" value="Unassembled WGS sequence"/>
</dbReference>
<dbReference type="STRING" id="29524.SAMN02745171_00211"/>
<name>A0A1T4KY40_9PORP</name>
<gene>
    <name evidence="4" type="ORF">SAMN02745171_00211</name>
</gene>
<sequence length="324" mass="37821">MAPFFSIILPIYNVELFVKEAFLSLIPQGIPFEEYEVILIDDGSQDRSVAIVNELLHKLPNAYWIHQENKGLSEARNAGLEKARGEYVWFVDSDDFIAPNSLALLKKKLLEEKCPDMLALSGVEFGENGRSQISVQYAENQISRSGVEHLADTSLFIAVHHYLFRRSFLVQYQISFYPRIMHEDEEFLPRALYKAFKISYSSFPVYHYRKRTGSITMVYNPQRCRDLLTVAESLFSFYEQSPHSALLTRVDHVVKAPFGLYRRYNDKRGAMEFFTTFLQNATLRSYLRVTSNRKIKLLFNLARVMPYSFVWKLFLLQQKSMRRG</sequence>